<dbReference type="PANTHER" id="PTHR45726:SF3">
    <property type="entry name" value="LEUKOTRIENE A-4 HYDROLASE"/>
    <property type="match status" value="1"/>
</dbReference>
<keyword evidence="7" id="KW-0645">Protease</keyword>
<dbReference type="InterPro" id="IPR042097">
    <property type="entry name" value="Aminopeptidase_N-like_N_sf"/>
</dbReference>
<dbReference type="CDD" id="cd09603">
    <property type="entry name" value="M1_APN_like"/>
    <property type="match status" value="1"/>
</dbReference>
<dbReference type="Pfam" id="PF17900">
    <property type="entry name" value="Peptidase_M1_N"/>
    <property type="match status" value="1"/>
</dbReference>
<dbReference type="AlphaFoldDB" id="A0A917IF83"/>
<keyword evidence="19" id="KW-1185">Reference proteome</keyword>
<dbReference type="InterPro" id="IPR034015">
    <property type="entry name" value="M1_LTA4H"/>
</dbReference>
<evidence type="ECO:0000259" key="17">
    <source>
        <dbReference type="Pfam" id="PF17900"/>
    </source>
</evidence>
<evidence type="ECO:0000313" key="19">
    <source>
        <dbReference type="Proteomes" id="UP000657592"/>
    </source>
</evidence>
<dbReference type="PRINTS" id="PR00756">
    <property type="entry name" value="ALADIPTASE"/>
</dbReference>
<evidence type="ECO:0000256" key="2">
    <source>
        <dbReference type="ARBA" id="ARBA00004496"/>
    </source>
</evidence>
<dbReference type="PANTHER" id="PTHR45726">
    <property type="entry name" value="LEUKOTRIENE A-4 HYDROLASE"/>
    <property type="match status" value="1"/>
</dbReference>
<dbReference type="InterPro" id="IPR045357">
    <property type="entry name" value="Aminopeptidase_N-like_N"/>
</dbReference>
<dbReference type="Gene3D" id="2.60.40.1730">
    <property type="entry name" value="tricorn interacting facor f3 domain"/>
    <property type="match status" value="1"/>
</dbReference>
<dbReference type="GO" id="GO:0016285">
    <property type="term" value="F:alanyl aminopeptidase activity"/>
    <property type="evidence" value="ECO:0007669"/>
    <property type="project" value="UniProtKB-EC"/>
</dbReference>
<feature type="binding site" evidence="15">
    <location>
        <position position="307"/>
    </location>
    <ligand>
        <name>Zn(2+)</name>
        <dbReference type="ChEBI" id="CHEBI:29105"/>
        <note>catalytic</note>
    </ligand>
</feature>
<keyword evidence="9" id="KW-0378">Hydrolase</keyword>
<dbReference type="SUPFAM" id="SSF63737">
    <property type="entry name" value="Leukotriene A4 hydrolase N-terminal domain"/>
    <property type="match status" value="1"/>
</dbReference>
<evidence type="ECO:0000256" key="1">
    <source>
        <dbReference type="ARBA" id="ARBA00000098"/>
    </source>
</evidence>
<evidence type="ECO:0000256" key="6">
    <source>
        <dbReference type="ARBA" id="ARBA00022490"/>
    </source>
</evidence>
<comment type="catalytic activity">
    <reaction evidence="1">
        <text>Release of an N-terminal amino acid, Xaa-|-Yaa- from a peptide, amide or arylamide. Xaa is preferably Ala, but may be most amino acids including Pro (slow action). When a terminal hydrophobic residue is followed by a prolyl residue, the two may be released as an intact Xaa-Pro dipeptide.</text>
        <dbReference type="EC" id="3.4.11.2"/>
    </reaction>
</comment>
<evidence type="ECO:0000256" key="3">
    <source>
        <dbReference type="ARBA" id="ARBA00010136"/>
    </source>
</evidence>
<evidence type="ECO:0000256" key="14">
    <source>
        <dbReference type="PIRSR" id="PIRSR634015-1"/>
    </source>
</evidence>
<protein>
    <recommendedName>
        <fullName evidence="5">Aminopeptidase N</fullName>
        <ecNumber evidence="4">3.4.11.2</ecNumber>
    </recommendedName>
    <alternativeName>
        <fullName evidence="12">Alanine aminopeptidase</fullName>
    </alternativeName>
    <alternativeName>
        <fullName evidence="13">Lysyl aminopeptidase</fullName>
    </alternativeName>
</protein>
<name>A0A917IF83_9MICO</name>
<proteinExistence type="inferred from homology"/>
<gene>
    <name evidence="18" type="ORF">GCM10010921_18220</name>
</gene>
<evidence type="ECO:0000259" key="16">
    <source>
        <dbReference type="Pfam" id="PF01433"/>
    </source>
</evidence>
<comment type="caution">
    <text evidence="18">The sequence shown here is derived from an EMBL/GenBank/DDBJ whole genome shotgun (WGS) entry which is preliminary data.</text>
</comment>
<evidence type="ECO:0000313" key="18">
    <source>
        <dbReference type="EMBL" id="GGH43909.1"/>
    </source>
</evidence>
<comment type="subcellular location">
    <subcellularLocation>
        <location evidence="2">Cytoplasm</location>
    </subcellularLocation>
</comment>
<dbReference type="Proteomes" id="UP000657592">
    <property type="component" value="Unassembled WGS sequence"/>
</dbReference>
<dbReference type="InterPro" id="IPR014782">
    <property type="entry name" value="Peptidase_M1_dom"/>
</dbReference>
<comment type="cofactor">
    <cofactor evidence="15">
        <name>Zn(2+)</name>
        <dbReference type="ChEBI" id="CHEBI:29105"/>
    </cofactor>
    <text evidence="15">Binds 1 zinc ion per subunit.</text>
</comment>
<reference evidence="18" key="2">
    <citation type="submission" date="2020-09" db="EMBL/GenBank/DDBJ databases">
        <authorList>
            <person name="Sun Q."/>
            <person name="Zhou Y."/>
        </authorList>
    </citation>
    <scope>NUCLEOTIDE SEQUENCE</scope>
    <source>
        <strain evidence="18">CGMCC 1.15794</strain>
    </source>
</reference>
<accession>A0A917IF83</accession>
<evidence type="ECO:0000256" key="12">
    <source>
        <dbReference type="ARBA" id="ARBA00029811"/>
    </source>
</evidence>
<dbReference type="GO" id="GO:0008270">
    <property type="term" value="F:zinc ion binding"/>
    <property type="evidence" value="ECO:0007669"/>
    <property type="project" value="InterPro"/>
</dbReference>
<feature type="active site" description="Proton donor" evidence="14">
    <location>
        <position position="360"/>
    </location>
</feature>
<evidence type="ECO:0000256" key="15">
    <source>
        <dbReference type="PIRSR" id="PIRSR634015-3"/>
    </source>
</evidence>
<keyword evidence="8 15" id="KW-0479">Metal-binding</keyword>
<dbReference type="RefSeq" id="WP_188755962.1">
    <property type="nucleotide sequence ID" value="NZ_BMJY01000006.1"/>
</dbReference>
<dbReference type="EMBL" id="BMJY01000006">
    <property type="protein sequence ID" value="GGH43909.1"/>
    <property type="molecule type" value="Genomic_DNA"/>
</dbReference>
<dbReference type="InterPro" id="IPR027268">
    <property type="entry name" value="Peptidase_M4/M1_CTD_sf"/>
</dbReference>
<dbReference type="GO" id="GO:0008237">
    <property type="term" value="F:metallopeptidase activity"/>
    <property type="evidence" value="ECO:0007669"/>
    <property type="project" value="UniProtKB-KW"/>
</dbReference>
<dbReference type="Pfam" id="PF01433">
    <property type="entry name" value="Peptidase_M1"/>
    <property type="match status" value="1"/>
</dbReference>
<evidence type="ECO:0000256" key="10">
    <source>
        <dbReference type="ARBA" id="ARBA00022833"/>
    </source>
</evidence>
<keyword evidence="11" id="KW-0482">Metalloprotease</keyword>
<evidence type="ECO:0000256" key="5">
    <source>
        <dbReference type="ARBA" id="ARBA00015611"/>
    </source>
</evidence>
<keyword evidence="10 15" id="KW-0862">Zinc</keyword>
<evidence type="ECO:0000256" key="9">
    <source>
        <dbReference type="ARBA" id="ARBA00022801"/>
    </source>
</evidence>
<evidence type="ECO:0000256" key="11">
    <source>
        <dbReference type="ARBA" id="ARBA00023049"/>
    </source>
</evidence>
<dbReference type="InterPro" id="IPR001930">
    <property type="entry name" value="Peptidase_M1"/>
</dbReference>
<feature type="active site" description="Proton acceptor" evidence="14">
    <location>
        <position position="285"/>
    </location>
</feature>
<organism evidence="18 19">
    <name type="scientific">Microbacterium album</name>
    <dbReference type="NCBI Taxonomy" id="2053191"/>
    <lineage>
        <taxon>Bacteria</taxon>
        <taxon>Bacillati</taxon>
        <taxon>Actinomycetota</taxon>
        <taxon>Actinomycetes</taxon>
        <taxon>Micrococcales</taxon>
        <taxon>Microbacteriaceae</taxon>
        <taxon>Microbacterium</taxon>
    </lineage>
</organism>
<dbReference type="SUPFAM" id="SSF55486">
    <property type="entry name" value="Metalloproteases ('zincins'), catalytic domain"/>
    <property type="match status" value="1"/>
</dbReference>
<feature type="binding site" evidence="15">
    <location>
        <position position="284"/>
    </location>
    <ligand>
        <name>Zn(2+)</name>
        <dbReference type="ChEBI" id="CHEBI:29105"/>
        <note>catalytic</note>
    </ligand>
</feature>
<evidence type="ECO:0000256" key="8">
    <source>
        <dbReference type="ARBA" id="ARBA00022723"/>
    </source>
</evidence>
<feature type="domain" description="Peptidase M1 membrane alanine aminopeptidase" evidence="16">
    <location>
        <begin position="229"/>
        <end position="417"/>
    </location>
</feature>
<evidence type="ECO:0000256" key="13">
    <source>
        <dbReference type="ARBA" id="ARBA00031533"/>
    </source>
</evidence>
<evidence type="ECO:0000256" key="4">
    <source>
        <dbReference type="ARBA" id="ARBA00012564"/>
    </source>
</evidence>
<feature type="domain" description="Aminopeptidase N-like N-terminal" evidence="17">
    <location>
        <begin position="19"/>
        <end position="188"/>
    </location>
</feature>
<sequence>MTVDEYTPQSGDPGIRIRHYDLVLDYRVSTNRLSGVATVRGTALAVTRTVSLDLVGLRATRVRAGDGADLAHRQSDRKLRVTLGRPLEAGEEFAFTVSYAGAPRPRRTRWGTIGWEELEDGVIVASQPTGAPTWFPCNDVPADKATYRIELTTDAAYTVVTGDAVVPPVRRGRRTWAIAYDVPTPTYLVTVQLGRYVRRPVDLGSVRGALVHPRALAPRVDADFADLPRMMAAFERCFGPYPLPGYTVVVTPDELEIPLEAQGVGVFGANHVDGRGGFERLIAHELAHQWFGNSVGVARWRDIWLNEGFACYAEWIWSEESGGADAHAKALAHHARLSKLPQDLVLSDPGPELMFDDRVYKRGALALHALRLTAGDAAFFELLREWTRRHRAATATTADFLALCAELAGAEAAAILPPWLDAPALPALPPLPA</sequence>
<dbReference type="EC" id="3.4.11.2" evidence="4"/>
<feature type="binding site" evidence="15">
    <location>
        <position position="288"/>
    </location>
    <ligand>
        <name>Zn(2+)</name>
        <dbReference type="ChEBI" id="CHEBI:29105"/>
        <note>catalytic</note>
    </ligand>
</feature>
<dbReference type="Gene3D" id="1.10.390.10">
    <property type="entry name" value="Neutral Protease Domain 2"/>
    <property type="match status" value="1"/>
</dbReference>
<dbReference type="GO" id="GO:0005737">
    <property type="term" value="C:cytoplasm"/>
    <property type="evidence" value="ECO:0007669"/>
    <property type="project" value="UniProtKB-SubCell"/>
</dbReference>
<evidence type="ECO:0000256" key="7">
    <source>
        <dbReference type="ARBA" id="ARBA00022670"/>
    </source>
</evidence>
<reference evidence="18" key="1">
    <citation type="journal article" date="2014" name="Int. J. Syst. Evol. Microbiol.">
        <title>Complete genome sequence of Corynebacterium casei LMG S-19264T (=DSM 44701T), isolated from a smear-ripened cheese.</title>
        <authorList>
            <consortium name="US DOE Joint Genome Institute (JGI-PGF)"/>
            <person name="Walter F."/>
            <person name="Albersmeier A."/>
            <person name="Kalinowski J."/>
            <person name="Ruckert C."/>
        </authorList>
    </citation>
    <scope>NUCLEOTIDE SEQUENCE</scope>
    <source>
        <strain evidence="18">CGMCC 1.15794</strain>
    </source>
</reference>
<keyword evidence="6" id="KW-0963">Cytoplasm</keyword>
<comment type="similarity">
    <text evidence="3">Belongs to the peptidase M1 family.</text>
</comment>
<dbReference type="GO" id="GO:0006508">
    <property type="term" value="P:proteolysis"/>
    <property type="evidence" value="ECO:0007669"/>
    <property type="project" value="UniProtKB-KW"/>
</dbReference>